<dbReference type="EMBL" id="BJMM01000002">
    <property type="protein sequence ID" value="GEB47710.1"/>
    <property type="molecule type" value="Genomic_DNA"/>
</dbReference>
<name>A0A4Y3QUL3_STRCI</name>
<evidence type="ECO:0000259" key="3">
    <source>
        <dbReference type="Pfam" id="PF02342"/>
    </source>
</evidence>
<dbReference type="Pfam" id="PF02342">
    <property type="entry name" value="TerD"/>
    <property type="match status" value="1"/>
</dbReference>
<feature type="region of interest" description="Disordered" evidence="2">
    <location>
        <begin position="301"/>
        <end position="349"/>
    </location>
</feature>
<proteinExistence type="inferred from homology"/>
<feature type="compositionally biased region" description="Low complexity" evidence="2">
    <location>
        <begin position="196"/>
        <end position="208"/>
    </location>
</feature>
<comment type="similarity">
    <text evidence="1">Belongs to the CAPAB/TerDEXZ family.</text>
</comment>
<dbReference type="AlphaFoldDB" id="A0A4Y3QUL3"/>
<comment type="caution">
    <text evidence="4">The sequence shown here is derived from an EMBL/GenBank/DDBJ whole genome shotgun (WGS) entry which is preliminary data.</text>
</comment>
<organism evidence="4 5">
    <name type="scientific">Streptomyces cacaoi</name>
    <dbReference type="NCBI Taxonomy" id="1898"/>
    <lineage>
        <taxon>Bacteria</taxon>
        <taxon>Bacillati</taxon>
        <taxon>Actinomycetota</taxon>
        <taxon>Actinomycetes</taxon>
        <taxon>Kitasatosporales</taxon>
        <taxon>Streptomycetaceae</taxon>
        <taxon>Streptomyces</taxon>
    </lineage>
</organism>
<sequence>MGVTLPKGGNASLSRQAPGVRNVRVEIGWQAADGYDLDASALLCGASGQVLSDEHFVFFNNPRSPDGAVRHVGSDGGGTGAGDREHLEVDLDRLPAEVEKVVFPVSLYEAARRGQNFGQLTGAYIRVSDGEGAGELARFDFHENASAETAMIAGELYRRGAEWKFRAVGQGYVAGLAGIAQDFGVDVLRETEEDAGAPQQTAASASPASPAPAPSVPVGPAASTAPPPQPPAPPAAAPVPPPQPAAPPANPQPTPGSSSMTCFFDPHHGPGTTPVTWSPQWGVPRQIQACDPCAQRVQTTPPPFYTAPQAGYPQQGYPQPGGYPPSGGYPQPVQQGYPDQQAGGGGGQRRFGMGAVAGAGAAGLVGGALLNEALSDDEPDVTINQYYEGDEYEFE</sequence>
<dbReference type="InterPro" id="IPR051324">
    <property type="entry name" value="Stress/Tellurium_Resist"/>
</dbReference>
<evidence type="ECO:0000256" key="2">
    <source>
        <dbReference type="SAM" id="MobiDB-lite"/>
    </source>
</evidence>
<feature type="domain" description="TerD" evidence="3">
    <location>
        <begin position="1"/>
        <end position="183"/>
    </location>
</feature>
<evidence type="ECO:0000313" key="4">
    <source>
        <dbReference type="EMBL" id="GEB47710.1"/>
    </source>
</evidence>
<gene>
    <name evidence="4" type="ORF">SCA03_02610</name>
</gene>
<feature type="compositionally biased region" description="Low complexity" evidence="2">
    <location>
        <begin position="308"/>
        <end position="341"/>
    </location>
</feature>
<dbReference type="CDD" id="cd06974">
    <property type="entry name" value="TerD_like"/>
    <property type="match status" value="1"/>
</dbReference>
<reference evidence="4 5" key="1">
    <citation type="submission" date="2019-06" db="EMBL/GenBank/DDBJ databases">
        <title>Whole genome shotgun sequence of Streptomyces cacaoi subsp. cacaoi NBRC 12748.</title>
        <authorList>
            <person name="Hosoyama A."/>
            <person name="Uohara A."/>
            <person name="Ohji S."/>
            <person name="Ichikawa N."/>
        </authorList>
    </citation>
    <scope>NUCLEOTIDE SEQUENCE [LARGE SCALE GENOMIC DNA]</scope>
    <source>
        <strain evidence="4 5">NBRC 12748</strain>
    </source>
</reference>
<accession>A0A4Y3QUL3</accession>
<dbReference type="OrthoDB" id="56224at2"/>
<dbReference type="Proteomes" id="UP000319210">
    <property type="component" value="Unassembled WGS sequence"/>
</dbReference>
<feature type="compositionally biased region" description="Pro residues" evidence="2">
    <location>
        <begin position="225"/>
        <end position="254"/>
    </location>
</feature>
<dbReference type="PANTHER" id="PTHR32097:SF4">
    <property type="entry name" value="GENERAL STRESS PROTEIN 16U"/>
    <property type="match status" value="1"/>
</dbReference>
<feature type="region of interest" description="Disordered" evidence="2">
    <location>
        <begin position="192"/>
        <end position="280"/>
    </location>
</feature>
<dbReference type="Gene3D" id="2.60.60.30">
    <property type="entry name" value="sav2460 like domains"/>
    <property type="match status" value="1"/>
</dbReference>
<evidence type="ECO:0000313" key="5">
    <source>
        <dbReference type="Proteomes" id="UP000319210"/>
    </source>
</evidence>
<protein>
    <recommendedName>
        <fullName evidence="3">TerD domain-containing protein</fullName>
    </recommendedName>
</protein>
<keyword evidence="5" id="KW-1185">Reference proteome</keyword>
<dbReference type="PANTHER" id="PTHR32097">
    <property type="entry name" value="CAMP-BINDING PROTEIN 1-RELATED"/>
    <property type="match status" value="1"/>
</dbReference>
<dbReference type="InterPro" id="IPR003325">
    <property type="entry name" value="TerD"/>
</dbReference>
<evidence type="ECO:0000256" key="1">
    <source>
        <dbReference type="ARBA" id="ARBA00008775"/>
    </source>
</evidence>